<keyword evidence="3" id="KW-1185">Reference proteome</keyword>
<dbReference type="EMBL" id="CAMAPF010000091">
    <property type="protein sequence ID" value="CAH9097197.1"/>
    <property type="molecule type" value="Genomic_DNA"/>
</dbReference>
<reference evidence="2" key="1">
    <citation type="submission" date="2022-07" db="EMBL/GenBank/DDBJ databases">
        <authorList>
            <person name="Macas J."/>
            <person name="Novak P."/>
            <person name="Neumann P."/>
        </authorList>
    </citation>
    <scope>NUCLEOTIDE SEQUENCE</scope>
</reference>
<organism evidence="2 3">
    <name type="scientific">Cuscuta epithymum</name>
    <dbReference type="NCBI Taxonomy" id="186058"/>
    <lineage>
        <taxon>Eukaryota</taxon>
        <taxon>Viridiplantae</taxon>
        <taxon>Streptophyta</taxon>
        <taxon>Embryophyta</taxon>
        <taxon>Tracheophyta</taxon>
        <taxon>Spermatophyta</taxon>
        <taxon>Magnoliopsida</taxon>
        <taxon>eudicotyledons</taxon>
        <taxon>Gunneridae</taxon>
        <taxon>Pentapetalae</taxon>
        <taxon>asterids</taxon>
        <taxon>lamiids</taxon>
        <taxon>Solanales</taxon>
        <taxon>Convolvulaceae</taxon>
        <taxon>Cuscuteae</taxon>
        <taxon>Cuscuta</taxon>
        <taxon>Cuscuta subgen. Cuscuta</taxon>
    </lineage>
</organism>
<dbReference type="InterPro" id="IPR044821">
    <property type="entry name" value="At1g28695/At4g15970-like"/>
</dbReference>
<dbReference type="Proteomes" id="UP001152523">
    <property type="component" value="Unassembled WGS sequence"/>
</dbReference>
<evidence type="ECO:0000259" key="1">
    <source>
        <dbReference type="Pfam" id="PF03407"/>
    </source>
</evidence>
<protein>
    <recommendedName>
        <fullName evidence="1">Nucleotide-diphospho-sugar transferase domain-containing protein</fullName>
    </recommendedName>
</protein>
<proteinExistence type="predicted"/>
<comment type="caution">
    <text evidence="2">The sequence shown here is derived from an EMBL/GenBank/DDBJ whole genome shotgun (WGS) entry which is preliminary data.</text>
</comment>
<dbReference type="PANTHER" id="PTHR46038:SF12">
    <property type="entry name" value="OS03G0731800 PROTEIN"/>
    <property type="match status" value="1"/>
</dbReference>
<sequence length="361" mass="42218">MKADRLRHHKKYSSLAAMLSLLLLVSLCTLTPFSISFLPHQHYYSAVTRRQAPLVRDHLEEALQRVSIKRSKTLIITIINRAYVEPVNGESRSMLDLFLEGFWEGEGTRPLLNRLLVVALDRTAYQRCVFRRLHCYWLRTAGGGGDDYSSEKLYLSEGFVRMMWRRTLFLTDVLERGYNFIFTDTDVMWLRNPFIRLSTNMSYDMQISTDAFNGDPWSEHNPINTGFYYVQSNKKTIRMFKTWYKLRERYPRGSKVKEQDVLARMSRKGLLAEMGLVVRCLDVLYFSGFCSDSNDVSVVSTVHANCCKTIRAKVDDLRNVLRDWKTYRNMSTSINFKWTEHVACKNSWKTSCNTTKTMHCM</sequence>
<accession>A0AAV0DC21</accession>
<dbReference type="PANTHER" id="PTHR46038">
    <property type="entry name" value="EXPRESSED PROTEIN-RELATED"/>
    <property type="match status" value="1"/>
</dbReference>
<dbReference type="Pfam" id="PF03407">
    <property type="entry name" value="Nucleotid_trans"/>
    <property type="match status" value="1"/>
</dbReference>
<dbReference type="InterPro" id="IPR005069">
    <property type="entry name" value="Nucl-diP-sugar_transferase"/>
</dbReference>
<evidence type="ECO:0000313" key="2">
    <source>
        <dbReference type="EMBL" id="CAH9097197.1"/>
    </source>
</evidence>
<dbReference type="AlphaFoldDB" id="A0AAV0DC21"/>
<evidence type="ECO:0000313" key="3">
    <source>
        <dbReference type="Proteomes" id="UP001152523"/>
    </source>
</evidence>
<gene>
    <name evidence="2" type="ORF">CEPIT_LOCUS13983</name>
</gene>
<feature type="domain" description="Nucleotide-diphospho-sugar transferase" evidence="1">
    <location>
        <begin position="111"/>
        <end position="317"/>
    </location>
</feature>
<name>A0AAV0DC21_9ASTE</name>